<dbReference type="Proteomes" id="UP001498476">
    <property type="component" value="Unassembled WGS sequence"/>
</dbReference>
<dbReference type="PANTHER" id="PTHR46680:SF3">
    <property type="entry name" value="NF-KAPPA-B INHIBITOR CACTUS"/>
    <property type="match status" value="1"/>
</dbReference>
<dbReference type="Gene3D" id="1.25.40.20">
    <property type="entry name" value="Ankyrin repeat-containing domain"/>
    <property type="match status" value="2"/>
</dbReference>
<dbReference type="SMART" id="SM00248">
    <property type="entry name" value="ANK"/>
    <property type="match status" value="5"/>
</dbReference>
<name>A0ABR1HC97_9HYPO</name>
<feature type="region of interest" description="Disordered" evidence="4">
    <location>
        <begin position="67"/>
        <end position="114"/>
    </location>
</feature>
<dbReference type="InterPro" id="IPR036770">
    <property type="entry name" value="Ankyrin_rpt-contain_sf"/>
</dbReference>
<feature type="compositionally biased region" description="Pro residues" evidence="4">
    <location>
        <begin position="79"/>
        <end position="92"/>
    </location>
</feature>
<dbReference type="PROSITE" id="PS50297">
    <property type="entry name" value="ANK_REP_REGION"/>
    <property type="match status" value="1"/>
</dbReference>
<feature type="repeat" description="ANK" evidence="3">
    <location>
        <begin position="160"/>
        <end position="192"/>
    </location>
</feature>
<evidence type="ECO:0000256" key="2">
    <source>
        <dbReference type="ARBA" id="ARBA00023043"/>
    </source>
</evidence>
<dbReference type="PROSITE" id="PS50088">
    <property type="entry name" value="ANK_REPEAT"/>
    <property type="match status" value="2"/>
</dbReference>
<keyword evidence="2 3" id="KW-0040">ANK repeat</keyword>
<dbReference type="Pfam" id="PF14420">
    <property type="entry name" value="Clr5"/>
    <property type="match status" value="1"/>
</dbReference>
<dbReference type="InterPro" id="IPR051070">
    <property type="entry name" value="NF-kappa-B_inhibitor"/>
</dbReference>
<evidence type="ECO:0000259" key="5">
    <source>
        <dbReference type="Pfam" id="PF14420"/>
    </source>
</evidence>
<gene>
    <name evidence="6" type="ORF">QQX98_003967</name>
</gene>
<dbReference type="PANTHER" id="PTHR46680">
    <property type="entry name" value="NF-KAPPA-B INHIBITOR ALPHA"/>
    <property type="match status" value="1"/>
</dbReference>
<reference evidence="6 7" key="1">
    <citation type="journal article" date="2025" name="Microbiol. Resour. Announc.">
        <title>Draft genome sequences for Neonectria magnoliae and Neonectria punicea, canker pathogens of Liriodendron tulipifera and Acer saccharum in West Virginia.</title>
        <authorList>
            <person name="Petronek H.M."/>
            <person name="Kasson M.T."/>
            <person name="Metheny A.M."/>
            <person name="Stauder C.M."/>
            <person name="Lovett B."/>
            <person name="Lynch S.C."/>
            <person name="Garnas J.R."/>
            <person name="Kasson L.R."/>
            <person name="Stajich J.E."/>
        </authorList>
    </citation>
    <scope>NUCLEOTIDE SEQUENCE [LARGE SCALE GENOMIC DNA]</scope>
    <source>
        <strain evidence="6 7">NRRL 64653</strain>
    </source>
</reference>
<dbReference type="InterPro" id="IPR025676">
    <property type="entry name" value="Clr5_dom"/>
</dbReference>
<feature type="compositionally biased region" description="Polar residues" evidence="4">
    <location>
        <begin position="99"/>
        <end position="111"/>
    </location>
</feature>
<feature type="domain" description="Clr5" evidence="5">
    <location>
        <begin position="1"/>
        <end position="58"/>
    </location>
</feature>
<accession>A0ABR1HC97</accession>
<sequence length="652" mass="72920">MTKQWEVRKEQIRVLYHDEGRKLTDVMRLMKGRHGFSLIFISITRKRSYHTQLKRWGYLKYKTKDFPKPTRNRCRRLQPAPPAPEEPTPTPAPQETTPSIPGQSSTSQAASDSVVETPIQTPVQFNLETNGRHLLPEPAGPSCDIFQQAAPFDLRAWDIQGKTYLHRAVIDRDVVQVKALLRAGIAVDIPDRSGNHPLHYAVIADALIIVELLLDFGASINKKGMTGRSPLHLAVSSLAIVRTLLKERADPSLQDDNGDTPLHLALRTIPDTATQPSDTVPFAVIDAMLEARPDLNKANKAGDTPFSRLLDRPYSTEVHSCVRSFLSQGASTTQSLPYGRTTFQIFLSRALSRPYEELLSHAQTNGTLKCFLENGASVVTLTPSGEPLALHCLKGLSQMPPRKRDDTLLEKICELVPPGQAPGSAISLLQELLNPSYQIDNGITRALTETLVKNDDDLNRQDEHGRTVLLLVVNSTLFAFTGTLEVIRTLLRHGAAPRQQDLSGACALFEAAKQFPDSGIDLLRPMLEADLRLHEASPKPPGSFGKRDDEAQEREFCDQWDQAIESTEWSEAKQHILRLYNSSTWTIGKTLRENAFAVLAEKHVRLAKDKFRGDSDETEKRRQYVAKVLQDCRTREISVDRKCFDDLLDLCL</sequence>
<feature type="repeat" description="ANK" evidence="3">
    <location>
        <begin position="193"/>
        <end position="225"/>
    </location>
</feature>
<keyword evidence="7" id="KW-1185">Reference proteome</keyword>
<evidence type="ECO:0000256" key="4">
    <source>
        <dbReference type="SAM" id="MobiDB-lite"/>
    </source>
</evidence>
<dbReference type="Pfam" id="PF00023">
    <property type="entry name" value="Ank"/>
    <property type="match status" value="1"/>
</dbReference>
<evidence type="ECO:0000256" key="1">
    <source>
        <dbReference type="ARBA" id="ARBA00022737"/>
    </source>
</evidence>
<organism evidence="6 7">
    <name type="scientific">Neonectria punicea</name>
    <dbReference type="NCBI Taxonomy" id="979145"/>
    <lineage>
        <taxon>Eukaryota</taxon>
        <taxon>Fungi</taxon>
        <taxon>Dikarya</taxon>
        <taxon>Ascomycota</taxon>
        <taxon>Pezizomycotina</taxon>
        <taxon>Sordariomycetes</taxon>
        <taxon>Hypocreomycetidae</taxon>
        <taxon>Hypocreales</taxon>
        <taxon>Nectriaceae</taxon>
        <taxon>Neonectria</taxon>
    </lineage>
</organism>
<comment type="caution">
    <text evidence="6">The sequence shown here is derived from an EMBL/GenBank/DDBJ whole genome shotgun (WGS) entry which is preliminary data.</text>
</comment>
<protein>
    <recommendedName>
        <fullName evidence="5">Clr5 domain-containing protein</fullName>
    </recommendedName>
</protein>
<evidence type="ECO:0000313" key="7">
    <source>
        <dbReference type="Proteomes" id="UP001498476"/>
    </source>
</evidence>
<evidence type="ECO:0000256" key="3">
    <source>
        <dbReference type="PROSITE-ProRule" id="PRU00023"/>
    </source>
</evidence>
<proteinExistence type="predicted"/>
<keyword evidence="1" id="KW-0677">Repeat</keyword>
<dbReference type="EMBL" id="JAZAVJ010000047">
    <property type="protein sequence ID" value="KAK7418474.1"/>
    <property type="molecule type" value="Genomic_DNA"/>
</dbReference>
<dbReference type="SUPFAM" id="SSF48403">
    <property type="entry name" value="Ankyrin repeat"/>
    <property type="match status" value="1"/>
</dbReference>
<evidence type="ECO:0000313" key="6">
    <source>
        <dbReference type="EMBL" id="KAK7418474.1"/>
    </source>
</evidence>
<dbReference type="Pfam" id="PF12796">
    <property type="entry name" value="Ank_2"/>
    <property type="match status" value="1"/>
</dbReference>
<dbReference type="InterPro" id="IPR002110">
    <property type="entry name" value="Ankyrin_rpt"/>
</dbReference>